<evidence type="ECO:0000256" key="8">
    <source>
        <dbReference type="SAM" id="Phobius"/>
    </source>
</evidence>
<keyword evidence="11" id="KW-0449">Lipoprotein</keyword>
<evidence type="ECO:0000256" key="4">
    <source>
        <dbReference type="ARBA" id="ARBA00022475"/>
    </source>
</evidence>
<keyword evidence="3" id="KW-0813">Transport</keyword>
<evidence type="ECO:0000259" key="9">
    <source>
        <dbReference type="Pfam" id="PF02687"/>
    </source>
</evidence>
<evidence type="ECO:0000256" key="1">
    <source>
        <dbReference type="ARBA" id="ARBA00004651"/>
    </source>
</evidence>
<dbReference type="InterPro" id="IPR011925">
    <property type="entry name" value="LolCE_TM"/>
</dbReference>
<evidence type="ECO:0000313" key="11">
    <source>
        <dbReference type="EMBL" id="OOF51030.1"/>
    </source>
</evidence>
<dbReference type="InterPro" id="IPR025857">
    <property type="entry name" value="MacB_PCD"/>
</dbReference>
<dbReference type="STRING" id="1908264.BKK54_04890"/>
<evidence type="ECO:0000256" key="6">
    <source>
        <dbReference type="ARBA" id="ARBA00022989"/>
    </source>
</evidence>
<dbReference type="GO" id="GO:0044874">
    <property type="term" value="P:lipoprotein localization to outer membrane"/>
    <property type="evidence" value="ECO:0007669"/>
    <property type="project" value="InterPro"/>
</dbReference>
<dbReference type="Pfam" id="PF12704">
    <property type="entry name" value="MacB_PCD"/>
    <property type="match status" value="1"/>
</dbReference>
<keyword evidence="7 8" id="KW-0472">Membrane</keyword>
<evidence type="ECO:0000256" key="2">
    <source>
        <dbReference type="ARBA" id="ARBA00005236"/>
    </source>
</evidence>
<comment type="subcellular location">
    <subcellularLocation>
        <location evidence="1">Cell membrane</location>
        <topology evidence="1">Multi-pass membrane protein</topology>
    </subcellularLocation>
</comment>
<feature type="transmembrane region" description="Helical" evidence="8">
    <location>
        <begin position="272"/>
        <end position="296"/>
    </location>
</feature>
<dbReference type="EMBL" id="MLHN01000008">
    <property type="protein sequence ID" value="OOF51030.1"/>
    <property type="molecule type" value="Genomic_DNA"/>
</dbReference>
<feature type="transmembrane region" description="Helical" evidence="8">
    <location>
        <begin position="381"/>
        <end position="400"/>
    </location>
</feature>
<feature type="transmembrane region" description="Helical" evidence="8">
    <location>
        <begin position="20"/>
        <end position="46"/>
    </location>
</feature>
<evidence type="ECO:0000256" key="5">
    <source>
        <dbReference type="ARBA" id="ARBA00022692"/>
    </source>
</evidence>
<comment type="similarity">
    <text evidence="2">Belongs to the ABC-4 integral membrane protein family. LolC/E subfamily.</text>
</comment>
<sequence length="415" mass="46070">MNTPFFISWRYQRGKQKNPLVALIAKFSAIGIALGVAVLIVGLSAMNGFERELNQRILAVVPHAEIMVNENAHEKTINHWQNLSARLKTNEKITALSPFVSFTALVENGSKLKVVQVKGLDKTTQDQVSSLGKFVEGNGWQQFDKEGGLVLGFGIAKELEVKEGDWVSLLISQANEEELSQPYRERVQVTGILRLDGQLDHSYALLSLPQAQELLGYRADQITGVELKVADPFKVQALNYSELSDYPQLLYVQNWIAKFGYMYRDIQLIRTVMYIAMVLVIGVACFNIVSTLMMAVKDKQGDIAIMRTLGANNGFIKRIFIWYGLQAGMKGCLIGIVLGVILALNLTSLIQGLEYLLGKKLLSDGIYFVDFLPSELHWQDVLLVLVAALVLSLLASLYPASRAAKLQPARVLSSH</sequence>
<dbReference type="InterPro" id="IPR051447">
    <property type="entry name" value="Lipoprotein-release_system"/>
</dbReference>
<dbReference type="Pfam" id="PF02687">
    <property type="entry name" value="FtsX"/>
    <property type="match status" value="1"/>
</dbReference>
<dbReference type="NCBIfam" id="NF008357">
    <property type="entry name" value="PRK11146.1"/>
    <property type="match status" value="1"/>
</dbReference>
<accession>A0A1V3J7H9</accession>
<dbReference type="InterPro" id="IPR011926">
    <property type="entry name" value="LolE_gammaproteobact"/>
</dbReference>
<organism evidence="11 12">
    <name type="scientific">Rodentibacter genomosp. 1</name>
    <dbReference type="NCBI Taxonomy" id="1908264"/>
    <lineage>
        <taxon>Bacteria</taxon>
        <taxon>Pseudomonadati</taxon>
        <taxon>Pseudomonadota</taxon>
        <taxon>Gammaproteobacteria</taxon>
        <taxon>Pasteurellales</taxon>
        <taxon>Pasteurellaceae</taxon>
        <taxon>Rodentibacter</taxon>
    </lineage>
</organism>
<dbReference type="NCBIfam" id="TIGR02212">
    <property type="entry name" value="lolCE"/>
    <property type="match status" value="1"/>
</dbReference>
<dbReference type="AlphaFoldDB" id="A0A1V3J7H9"/>
<keyword evidence="6 8" id="KW-1133">Transmembrane helix</keyword>
<dbReference type="PANTHER" id="PTHR30489">
    <property type="entry name" value="LIPOPROTEIN-RELEASING SYSTEM TRANSMEMBRANE PROTEIN LOLE"/>
    <property type="match status" value="1"/>
</dbReference>
<comment type="caution">
    <text evidence="11">The sequence shown here is derived from an EMBL/GenBank/DDBJ whole genome shotgun (WGS) entry which is preliminary data.</text>
</comment>
<dbReference type="InterPro" id="IPR003838">
    <property type="entry name" value="ABC3_permease_C"/>
</dbReference>
<dbReference type="PANTHER" id="PTHR30489:SF0">
    <property type="entry name" value="LIPOPROTEIN-RELEASING SYSTEM TRANSMEMBRANE PROTEIN LOLE"/>
    <property type="match status" value="1"/>
</dbReference>
<feature type="transmembrane region" description="Helical" evidence="8">
    <location>
        <begin position="332"/>
        <end position="353"/>
    </location>
</feature>
<keyword evidence="12" id="KW-1185">Reference proteome</keyword>
<evidence type="ECO:0000256" key="7">
    <source>
        <dbReference type="ARBA" id="ARBA00023136"/>
    </source>
</evidence>
<dbReference type="RefSeq" id="WP_077542019.1">
    <property type="nucleotide sequence ID" value="NZ_MLHN01000008.1"/>
</dbReference>
<evidence type="ECO:0000256" key="3">
    <source>
        <dbReference type="ARBA" id="ARBA00022448"/>
    </source>
</evidence>
<dbReference type="Proteomes" id="UP000188481">
    <property type="component" value="Unassembled WGS sequence"/>
</dbReference>
<keyword evidence="5 8" id="KW-0812">Transmembrane</keyword>
<name>A0A1V3J7H9_9PAST</name>
<dbReference type="GO" id="GO:0042953">
    <property type="term" value="P:lipoprotein transport"/>
    <property type="evidence" value="ECO:0007669"/>
    <property type="project" value="InterPro"/>
</dbReference>
<evidence type="ECO:0000259" key="10">
    <source>
        <dbReference type="Pfam" id="PF12704"/>
    </source>
</evidence>
<gene>
    <name evidence="11" type="ORF">BKK54_04890</name>
</gene>
<keyword evidence="4" id="KW-1003">Cell membrane</keyword>
<dbReference type="GO" id="GO:0098797">
    <property type="term" value="C:plasma membrane protein complex"/>
    <property type="evidence" value="ECO:0007669"/>
    <property type="project" value="TreeGrafter"/>
</dbReference>
<protein>
    <submittedName>
        <fullName evidence="11">Lipoprotein transporter subunit LolE</fullName>
    </submittedName>
</protein>
<evidence type="ECO:0000313" key="12">
    <source>
        <dbReference type="Proteomes" id="UP000188481"/>
    </source>
</evidence>
<feature type="domain" description="MacB-like periplasmic core" evidence="10">
    <location>
        <begin position="29"/>
        <end position="238"/>
    </location>
</feature>
<proteinExistence type="inferred from homology"/>
<feature type="domain" description="ABC3 transporter permease C-terminal" evidence="9">
    <location>
        <begin position="275"/>
        <end position="408"/>
    </location>
</feature>
<reference evidence="11 12" key="1">
    <citation type="submission" date="2016-10" db="EMBL/GenBank/DDBJ databases">
        <title>Rodentibacter gen. nov. and new species.</title>
        <authorList>
            <person name="Christensen H."/>
        </authorList>
    </citation>
    <scope>NUCLEOTIDE SEQUENCE [LARGE SCALE GENOMIC DNA]</scope>
    <source>
        <strain evidence="12">ppn416</strain>
    </source>
</reference>
<dbReference type="NCBIfam" id="TIGR02213">
    <property type="entry name" value="lolE_release"/>
    <property type="match status" value="1"/>
</dbReference>